<dbReference type="PATRIC" id="fig|1736674.3.peg.1073"/>
<dbReference type="PANTHER" id="PTHR45947">
    <property type="entry name" value="SULFOQUINOVOSYL TRANSFERASE SQD2"/>
    <property type="match status" value="1"/>
</dbReference>
<dbReference type="Gene3D" id="3.40.50.2000">
    <property type="entry name" value="Glycogen Phosphorylase B"/>
    <property type="match status" value="2"/>
</dbReference>
<reference evidence="2 3" key="1">
    <citation type="submission" date="2015-10" db="EMBL/GenBank/DDBJ databases">
        <authorList>
            <person name="Gilbert D.G."/>
        </authorList>
    </citation>
    <scope>NUCLEOTIDE SEQUENCE [LARGE SCALE GENOMIC DNA]</scope>
    <source>
        <strain evidence="3">HZ-22</strain>
    </source>
</reference>
<keyword evidence="3" id="KW-1185">Reference proteome</keyword>
<evidence type="ECO:0000259" key="1">
    <source>
        <dbReference type="Pfam" id="PF00534"/>
    </source>
</evidence>
<protein>
    <submittedName>
        <fullName evidence="2">Glycosyl transferase family 1</fullName>
    </submittedName>
</protein>
<dbReference type="InterPro" id="IPR001296">
    <property type="entry name" value="Glyco_trans_1"/>
</dbReference>
<dbReference type="STRING" id="1736674.APS56_05230"/>
<dbReference type="GO" id="GO:0016757">
    <property type="term" value="F:glycosyltransferase activity"/>
    <property type="evidence" value="ECO:0007669"/>
    <property type="project" value="InterPro"/>
</dbReference>
<dbReference type="PANTHER" id="PTHR45947:SF3">
    <property type="entry name" value="SULFOQUINOVOSYL TRANSFERASE SQD2"/>
    <property type="match status" value="1"/>
</dbReference>
<dbReference type="AlphaFoldDB" id="A0A0P0CF01"/>
<organism evidence="2 3">
    <name type="scientific">Pseudalgibacter alginicilyticus</name>
    <dbReference type="NCBI Taxonomy" id="1736674"/>
    <lineage>
        <taxon>Bacteria</taxon>
        <taxon>Pseudomonadati</taxon>
        <taxon>Bacteroidota</taxon>
        <taxon>Flavobacteriia</taxon>
        <taxon>Flavobacteriales</taxon>
        <taxon>Flavobacteriaceae</taxon>
        <taxon>Pseudalgibacter</taxon>
    </lineage>
</organism>
<dbReference type="EMBL" id="CP012898">
    <property type="protein sequence ID" value="ALJ04576.1"/>
    <property type="molecule type" value="Genomic_DNA"/>
</dbReference>
<dbReference type="KEGG" id="ahz:APS56_05230"/>
<gene>
    <name evidence="2" type="ORF">APS56_05230</name>
</gene>
<evidence type="ECO:0000313" key="3">
    <source>
        <dbReference type="Proteomes" id="UP000057981"/>
    </source>
</evidence>
<accession>A0A0P0CF01</accession>
<dbReference type="InterPro" id="IPR050194">
    <property type="entry name" value="Glycosyltransferase_grp1"/>
</dbReference>
<dbReference type="Pfam" id="PF00534">
    <property type="entry name" value="Glycos_transf_1"/>
    <property type="match status" value="1"/>
</dbReference>
<evidence type="ECO:0000313" key="2">
    <source>
        <dbReference type="EMBL" id="ALJ04576.1"/>
    </source>
</evidence>
<dbReference type="OrthoDB" id="139410at2"/>
<dbReference type="SUPFAM" id="SSF53756">
    <property type="entry name" value="UDP-Glycosyltransferase/glycogen phosphorylase"/>
    <property type="match status" value="1"/>
</dbReference>
<dbReference type="RefSeq" id="WP_054725593.1">
    <property type="nucleotide sequence ID" value="NZ_CP012898.1"/>
</dbReference>
<feature type="domain" description="Glycosyl transferase family 1" evidence="1">
    <location>
        <begin position="162"/>
        <end position="316"/>
    </location>
</feature>
<name>A0A0P0CF01_9FLAO</name>
<dbReference type="Proteomes" id="UP000057981">
    <property type="component" value="Chromosome"/>
</dbReference>
<proteinExistence type="predicted"/>
<sequence length="336" mass="38082">MKNLLYIGNNLSKVGKTETTVKTLSNFLKLEGFEVLVFSNKKNKIFRLLDMLLAVLKYSKKVDCVLIDTYSTSNFYYAFWCSQLCRVLNLKYLPILHGGNLPNRLKNNPKLSKAIFNNAYKNIAPSVYMKTEFEKYGFSNLICIPNTIELKNYPFKKRTFEKINLLWVRSFSEIYNPNLAIDILSELKAQGVDATLCMVGPANDDSLLKAKAYAKKIKVEVTFTGKLTKQEWISLSAAYNIFINTTNFDNMPVSVIEAMALGLPVLSTNVGGMPFLINNNEDGILVNPNQAKEFVDAIRRVQLNSGSSNSMALKARTKVEQFDWSKVKNQWKSVLN</sequence>
<dbReference type="CDD" id="cd03801">
    <property type="entry name" value="GT4_PimA-like"/>
    <property type="match status" value="1"/>
</dbReference>
<keyword evidence="2" id="KW-0808">Transferase</keyword>